<dbReference type="AlphaFoldDB" id="A0A7W4ZUH3"/>
<dbReference type="InterPro" id="IPR029016">
    <property type="entry name" value="GAF-like_dom_sf"/>
</dbReference>
<evidence type="ECO:0000313" key="1">
    <source>
        <dbReference type="EMBL" id="MBB3078823.1"/>
    </source>
</evidence>
<organism evidence="1 2">
    <name type="scientific">Streptomyces violarus</name>
    <dbReference type="NCBI Taxonomy" id="67380"/>
    <lineage>
        <taxon>Bacteria</taxon>
        <taxon>Bacillati</taxon>
        <taxon>Actinomycetota</taxon>
        <taxon>Actinomycetes</taxon>
        <taxon>Kitasatosporales</taxon>
        <taxon>Streptomycetaceae</taxon>
        <taxon>Streptomyces</taxon>
    </lineage>
</organism>
<sequence length="49" mass="5251">MPLQVRGAFGGEDLAFAQELAARAAMAVDNARHYPAITSKKPWRVPPSG</sequence>
<dbReference type="EMBL" id="JACHXE010000005">
    <property type="protein sequence ID" value="MBB3078823.1"/>
    <property type="molecule type" value="Genomic_DNA"/>
</dbReference>
<dbReference type="Proteomes" id="UP000572907">
    <property type="component" value="Unassembled WGS sequence"/>
</dbReference>
<gene>
    <name evidence="1" type="ORF">FHS41_005354</name>
</gene>
<reference evidence="1 2" key="1">
    <citation type="submission" date="2020-08" db="EMBL/GenBank/DDBJ databases">
        <title>Genomic Encyclopedia of Type Strains, Phase III (KMG-III): the genomes of soil and plant-associated and newly described type strains.</title>
        <authorList>
            <person name="Whitman W."/>
        </authorList>
    </citation>
    <scope>NUCLEOTIDE SEQUENCE [LARGE SCALE GENOMIC DNA]</scope>
    <source>
        <strain evidence="1 2">CECT 3237</strain>
    </source>
</reference>
<evidence type="ECO:0000313" key="2">
    <source>
        <dbReference type="Proteomes" id="UP000572907"/>
    </source>
</evidence>
<proteinExistence type="predicted"/>
<name>A0A7W4ZUH3_9ACTN</name>
<dbReference type="Gene3D" id="3.30.450.40">
    <property type="match status" value="1"/>
</dbReference>
<dbReference type="RefSeq" id="WP_184595680.1">
    <property type="nucleotide sequence ID" value="NZ_BMUP01000002.1"/>
</dbReference>
<protein>
    <submittedName>
        <fullName evidence="1">GAF domain-containing protein</fullName>
    </submittedName>
</protein>
<accession>A0A7W4ZUH3</accession>
<comment type="caution">
    <text evidence="1">The sequence shown here is derived from an EMBL/GenBank/DDBJ whole genome shotgun (WGS) entry which is preliminary data.</text>
</comment>
<keyword evidence="2" id="KW-1185">Reference proteome</keyword>